<reference evidence="2" key="1">
    <citation type="submission" date="2022-07" db="EMBL/GenBank/DDBJ databases">
        <title>Genome analysis of Parmales, a sister group of diatoms, reveals the evolutionary specialization of diatoms from phago-mixotrophs to photoautotrophs.</title>
        <authorList>
            <person name="Ban H."/>
            <person name="Sato S."/>
            <person name="Yoshikawa S."/>
            <person name="Kazumasa Y."/>
            <person name="Nakamura Y."/>
            <person name="Ichinomiya M."/>
            <person name="Saitoh K."/>
            <person name="Sato N."/>
            <person name="Blanc-Mathieu R."/>
            <person name="Endo H."/>
            <person name="Kuwata A."/>
            <person name="Ogata H."/>
        </authorList>
    </citation>
    <scope>NUCLEOTIDE SEQUENCE</scope>
</reference>
<proteinExistence type="predicted"/>
<feature type="signal peptide" evidence="1">
    <location>
        <begin position="1"/>
        <end position="23"/>
    </location>
</feature>
<organism evidence="2 3">
    <name type="scientific">Triparma retinervis</name>
    <dbReference type="NCBI Taxonomy" id="2557542"/>
    <lineage>
        <taxon>Eukaryota</taxon>
        <taxon>Sar</taxon>
        <taxon>Stramenopiles</taxon>
        <taxon>Ochrophyta</taxon>
        <taxon>Bolidophyceae</taxon>
        <taxon>Parmales</taxon>
        <taxon>Triparmaceae</taxon>
        <taxon>Triparma</taxon>
    </lineage>
</organism>
<evidence type="ECO:0000313" key="3">
    <source>
        <dbReference type="Proteomes" id="UP001165082"/>
    </source>
</evidence>
<keyword evidence="1" id="KW-0732">Signal</keyword>
<dbReference type="Proteomes" id="UP001165082">
    <property type="component" value="Unassembled WGS sequence"/>
</dbReference>
<feature type="chain" id="PRO_5040826553" description="Secreted protein" evidence="1">
    <location>
        <begin position="24"/>
        <end position="98"/>
    </location>
</feature>
<keyword evidence="3" id="KW-1185">Reference proteome</keyword>
<protein>
    <recommendedName>
        <fullName evidence="4">Secreted protein</fullName>
    </recommendedName>
</protein>
<evidence type="ECO:0008006" key="4">
    <source>
        <dbReference type="Google" id="ProtNLM"/>
    </source>
</evidence>
<dbReference type="EMBL" id="BRXZ01007711">
    <property type="protein sequence ID" value="GMI32689.1"/>
    <property type="molecule type" value="Genomic_DNA"/>
</dbReference>
<comment type="caution">
    <text evidence="2">The sequence shown here is derived from an EMBL/GenBank/DDBJ whole genome shotgun (WGS) entry which is preliminary data.</text>
</comment>
<evidence type="ECO:0000313" key="2">
    <source>
        <dbReference type="EMBL" id="GMI32689.1"/>
    </source>
</evidence>
<sequence>MEGAPRMFPLIVFTLLLDLPTTLLPPTPTVNPGVFPSPHLYYVHSSPSGAESVEAVEEGEVKIAMLLMGIWTEAKLRGKMGQKEEERNCWVRLMGVPR</sequence>
<evidence type="ECO:0000256" key="1">
    <source>
        <dbReference type="SAM" id="SignalP"/>
    </source>
</evidence>
<name>A0A9W7G500_9STRA</name>
<dbReference type="AlphaFoldDB" id="A0A9W7G500"/>
<gene>
    <name evidence="2" type="ORF">TrRE_jg13138</name>
</gene>
<accession>A0A9W7G500</accession>